<feature type="chain" id="PRO_5046344710" evidence="1">
    <location>
        <begin position="25"/>
        <end position="88"/>
    </location>
</feature>
<keyword evidence="3" id="KW-1185">Reference proteome</keyword>
<reference evidence="2 3" key="1">
    <citation type="submission" date="2024-05" db="EMBL/GenBank/DDBJ databases">
        <title>A draft genome resource for the thread blight pathogen Marasmius tenuissimus strain MS-2.</title>
        <authorList>
            <person name="Yulfo-Soto G.E."/>
            <person name="Baruah I.K."/>
            <person name="Amoako-Attah I."/>
            <person name="Bukari Y."/>
            <person name="Meinhardt L.W."/>
            <person name="Bailey B.A."/>
            <person name="Cohen S.P."/>
        </authorList>
    </citation>
    <scope>NUCLEOTIDE SEQUENCE [LARGE SCALE GENOMIC DNA]</scope>
    <source>
        <strain evidence="2 3">MS-2</strain>
    </source>
</reference>
<evidence type="ECO:0000313" key="3">
    <source>
        <dbReference type="Proteomes" id="UP001437256"/>
    </source>
</evidence>
<name>A0ABR3A7Q5_9AGAR</name>
<dbReference type="EMBL" id="JBBXMP010000011">
    <property type="protein sequence ID" value="KAL0069703.1"/>
    <property type="molecule type" value="Genomic_DNA"/>
</dbReference>
<feature type="signal peptide" evidence="1">
    <location>
        <begin position="1"/>
        <end position="24"/>
    </location>
</feature>
<gene>
    <name evidence="2" type="ORF">AAF712_003365</name>
</gene>
<sequence>MFLTKSNFITALSAALLLAGQAIAQEPLSDPVTACKGLEHLDKCHYWYMDGDVILEFNGYCVKPENEPLKCDYIRDPPNWPPPPETTQ</sequence>
<evidence type="ECO:0000313" key="2">
    <source>
        <dbReference type="EMBL" id="KAL0069703.1"/>
    </source>
</evidence>
<proteinExistence type="predicted"/>
<keyword evidence="1" id="KW-0732">Signal</keyword>
<dbReference type="Proteomes" id="UP001437256">
    <property type="component" value="Unassembled WGS sequence"/>
</dbReference>
<evidence type="ECO:0000256" key="1">
    <source>
        <dbReference type="SAM" id="SignalP"/>
    </source>
</evidence>
<comment type="caution">
    <text evidence="2">The sequence shown here is derived from an EMBL/GenBank/DDBJ whole genome shotgun (WGS) entry which is preliminary data.</text>
</comment>
<organism evidence="2 3">
    <name type="scientific">Marasmius tenuissimus</name>
    <dbReference type="NCBI Taxonomy" id="585030"/>
    <lineage>
        <taxon>Eukaryota</taxon>
        <taxon>Fungi</taxon>
        <taxon>Dikarya</taxon>
        <taxon>Basidiomycota</taxon>
        <taxon>Agaricomycotina</taxon>
        <taxon>Agaricomycetes</taxon>
        <taxon>Agaricomycetidae</taxon>
        <taxon>Agaricales</taxon>
        <taxon>Marasmiineae</taxon>
        <taxon>Marasmiaceae</taxon>
        <taxon>Marasmius</taxon>
    </lineage>
</organism>
<accession>A0ABR3A7Q5</accession>
<protein>
    <submittedName>
        <fullName evidence="2">Uncharacterized protein</fullName>
    </submittedName>
</protein>